<dbReference type="EMBL" id="VJXX01000001">
    <property type="protein sequence ID" value="MPY09518.1"/>
    <property type="molecule type" value="Genomic_DNA"/>
</dbReference>
<sequence length="300" mass="33631">MTEGRTEVGFYIPFWGDLDYLREAVESVINQTDDRWTLTVVNDAHPDREVDRYFHDLAHPKVRYERLPENIGITGNFRYCVRAAVEALVVVLGYDDVVGPRYVATVLKAFEENPDATIIQPGVAVIDGVGEPARTLVDSVKQSLLRPSAPLPIILEGDRLAAGLMLGNWLYWPSLAFERESLKAQDFRDQFSVIQDLALVLDLLIAGGKLLVIDERVFCYRRHEGSASSTELVDGSRFAGERQFFALAAGLADGAGWRATRRAARLHLTSRLHALSLLPQVLRRRDLRGLRVLLRHALTT</sequence>
<proteinExistence type="predicted"/>
<dbReference type="PANTHER" id="PTHR22916:SF3">
    <property type="entry name" value="UDP-GLCNAC:BETAGAL BETA-1,3-N-ACETYLGLUCOSAMINYLTRANSFERASE-LIKE PROTEIN 1"/>
    <property type="match status" value="1"/>
</dbReference>
<dbReference type="InterPro" id="IPR029044">
    <property type="entry name" value="Nucleotide-diphossugar_trans"/>
</dbReference>
<dbReference type="PANTHER" id="PTHR22916">
    <property type="entry name" value="GLYCOSYLTRANSFERASE"/>
    <property type="match status" value="1"/>
</dbReference>
<dbReference type="Gene3D" id="3.90.550.10">
    <property type="entry name" value="Spore Coat Polysaccharide Biosynthesis Protein SpsA, Chain A"/>
    <property type="match status" value="1"/>
</dbReference>
<dbReference type="SUPFAM" id="SSF53448">
    <property type="entry name" value="Nucleotide-diphospho-sugar transferases"/>
    <property type="match status" value="1"/>
</dbReference>
<comment type="caution">
    <text evidence="2">The sequence shown here is derived from an EMBL/GenBank/DDBJ whole genome shotgun (WGS) entry which is preliminary data.</text>
</comment>
<gene>
    <name evidence="2" type="ORF">FNH21_02075</name>
</gene>
<organism evidence="2 3">
    <name type="scientific">Arthrobacter bussei</name>
    <dbReference type="NCBI Taxonomy" id="2594179"/>
    <lineage>
        <taxon>Bacteria</taxon>
        <taxon>Bacillati</taxon>
        <taxon>Actinomycetota</taxon>
        <taxon>Actinomycetes</taxon>
        <taxon>Micrococcales</taxon>
        <taxon>Micrococcaceae</taxon>
        <taxon>Arthrobacter</taxon>
    </lineage>
</organism>
<keyword evidence="3" id="KW-1185">Reference proteome</keyword>
<dbReference type="Proteomes" id="UP000326464">
    <property type="component" value="Unassembled WGS sequence"/>
</dbReference>
<protein>
    <submittedName>
        <fullName evidence="2">Glycosyltransferase family 2 protein</fullName>
    </submittedName>
</protein>
<evidence type="ECO:0000313" key="2">
    <source>
        <dbReference type="EMBL" id="MPY09518.1"/>
    </source>
</evidence>
<keyword evidence="2" id="KW-0808">Transferase</keyword>
<dbReference type="AlphaFoldDB" id="A0A7X1TME8"/>
<feature type="domain" description="Glycosyltransferase 2-like" evidence="1">
    <location>
        <begin position="12"/>
        <end position="134"/>
    </location>
</feature>
<evidence type="ECO:0000259" key="1">
    <source>
        <dbReference type="Pfam" id="PF00535"/>
    </source>
</evidence>
<dbReference type="OrthoDB" id="3177103at2"/>
<accession>A0A7X1TME8</accession>
<name>A0A7X1TME8_9MICC</name>
<dbReference type="RefSeq" id="WP_152811953.1">
    <property type="nucleotide sequence ID" value="NZ_VJXX01000001.1"/>
</dbReference>
<evidence type="ECO:0000313" key="3">
    <source>
        <dbReference type="Proteomes" id="UP000326464"/>
    </source>
</evidence>
<dbReference type="GO" id="GO:0016758">
    <property type="term" value="F:hexosyltransferase activity"/>
    <property type="evidence" value="ECO:0007669"/>
    <property type="project" value="UniProtKB-ARBA"/>
</dbReference>
<dbReference type="InterPro" id="IPR001173">
    <property type="entry name" value="Glyco_trans_2-like"/>
</dbReference>
<reference evidence="3" key="1">
    <citation type="submission" date="2019-07" db="EMBL/GenBank/DDBJ databases">
        <title>Arthrobacter KR32 sp. nov., isolated from mountain cheese made of cows milk.</title>
        <authorList>
            <person name="Flegler A."/>
        </authorList>
    </citation>
    <scope>NUCLEOTIDE SEQUENCE [LARGE SCALE GENOMIC DNA]</scope>
    <source>
        <strain evidence="3">KR32</strain>
    </source>
</reference>
<dbReference type="Pfam" id="PF00535">
    <property type="entry name" value="Glycos_transf_2"/>
    <property type="match status" value="1"/>
</dbReference>